<name>A0A4P7N4U2_PYROR</name>
<dbReference type="AlphaFoldDB" id="A0A4P7N4U2"/>
<dbReference type="InterPro" id="IPR010730">
    <property type="entry name" value="HET"/>
</dbReference>
<dbReference type="PANTHER" id="PTHR33112">
    <property type="entry name" value="DOMAIN PROTEIN, PUTATIVE-RELATED"/>
    <property type="match status" value="1"/>
</dbReference>
<dbReference type="EMBL" id="CP034205">
    <property type="protein sequence ID" value="QBZ57529.1"/>
    <property type="molecule type" value="Genomic_DNA"/>
</dbReference>
<dbReference type="Proteomes" id="UP000294847">
    <property type="component" value="Chromosome 2"/>
</dbReference>
<feature type="domain" description="Heterokaryon incompatibility" evidence="1">
    <location>
        <begin position="137"/>
        <end position="241"/>
    </location>
</feature>
<gene>
    <name evidence="2" type="ORF">PoMZ_02456</name>
</gene>
<evidence type="ECO:0000259" key="1">
    <source>
        <dbReference type="Pfam" id="PF06985"/>
    </source>
</evidence>
<protein>
    <recommendedName>
        <fullName evidence="1">Heterokaryon incompatibility domain-containing protein</fullName>
    </recommendedName>
</protein>
<proteinExistence type="predicted"/>
<dbReference type="PANTHER" id="PTHR33112:SF9">
    <property type="entry name" value="HETEROKARYON INCOMPATIBILITY DOMAIN-CONTAINING PROTEIN"/>
    <property type="match status" value="1"/>
</dbReference>
<accession>A0A4P7N4U2</accession>
<dbReference type="Pfam" id="PF06985">
    <property type="entry name" value="HET"/>
    <property type="match status" value="1"/>
</dbReference>
<sequence length="521" mass="58553">MVHESSGNHVTYNQNGAGEIATFDLSFSQVLAQAEQGCAFFKHCTQYWNCANDEEDIHFLSIDWYISRSGHPIIDEEENEMMVFALHEAPLRLLAVGKTGDSHVFIHETARRGPSRYAALSHPWGEGQDAEYVHNVKTKEYVFIDALCIVQDDKVERDREVHRMGPVYAGCTLLLYAARAKHGDSGMLGPRDLHASYGEVFKLAYLNNRNGVEEHGSVFVCTGSILNENEPLDDRGWGYQEDRFTPRKLIFGSKQTRWGCGGYPPEDGRASDGGSTLGESPFTVSDTARYEGGCWKINPNEPNSEERMHQAWMAAVNEISKRKFSHPGQRLPALHATALTFEAKMGYQMSADYWDGIWGPDAVRQLQWCVSKPGKKEQRSEPSWQWASWEGAVVYGVMLDWGDKVPDSIELDANKTLSVKGASMASVCVSEGWEDGEGAWITPIEGKAPLRIYWDYRPQLADEVWLLVLNDNNSLVLGLVLVVADDRVDTFARCGIFSINFARFQEDRSTFPTACRDLWIV</sequence>
<evidence type="ECO:0000313" key="3">
    <source>
        <dbReference type="Proteomes" id="UP000294847"/>
    </source>
</evidence>
<feature type="non-terminal residue" evidence="2">
    <location>
        <position position="521"/>
    </location>
</feature>
<evidence type="ECO:0000313" key="2">
    <source>
        <dbReference type="EMBL" id="QBZ57529.1"/>
    </source>
</evidence>
<organism evidence="2 3">
    <name type="scientific">Pyricularia oryzae</name>
    <name type="common">Rice blast fungus</name>
    <name type="synonym">Magnaporthe oryzae</name>
    <dbReference type="NCBI Taxonomy" id="318829"/>
    <lineage>
        <taxon>Eukaryota</taxon>
        <taxon>Fungi</taxon>
        <taxon>Dikarya</taxon>
        <taxon>Ascomycota</taxon>
        <taxon>Pezizomycotina</taxon>
        <taxon>Sordariomycetes</taxon>
        <taxon>Sordariomycetidae</taxon>
        <taxon>Magnaporthales</taxon>
        <taxon>Pyriculariaceae</taxon>
        <taxon>Pyricularia</taxon>
    </lineage>
</organism>
<reference evidence="2 3" key="1">
    <citation type="journal article" date="2019" name="Mol. Biol. Evol.">
        <title>Blast fungal genomes show frequent chromosomal changes, gene gains and losses, and effector gene turnover.</title>
        <authorList>
            <person name="Gomez Luciano L.B."/>
            <person name="Jason Tsai I."/>
            <person name="Chuma I."/>
            <person name="Tosa Y."/>
            <person name="Chen Y.H."/>
            <person name="Li J.Y."/>
            <person name="Li M.Y."/>
            <person name="Jade Lu M.Y."/>
            <person name="Nakayashiki H."/>
            <person name="Li W.H."/>
        </authorList>
    </citation>
    <scope>NUCLEOTIDE SEQUENCE [LARGE SCALE GENOMIC DNA]</scope>
    <source>
        <strain evidence="2">MZ5-1-6</strain>
    </source>
</reference>